<dbReference type="EMBL" id="SGWZ01000003">
    <property type="protein sequence ID" value="RZS69731.1"/>
    <property type="molecule type" value="Genomic_DNA"/>
</dbReference>
<dbReference type="Pfam" id="PF01796">
    <property type="entry name" value="OB_ChsH2_C"/>
    <property type="match status" value="1"/>
</dbReference>
<feature type="domain" description="ChsH2 rubredoxin-like zinc ribbon" evidence="2">
    <location>
        <begin position="19"/>
        <end position="44"/>
    </location>
</feature>
<evidence type="ECO:0000313" key="6">
    <source>
        <dbReference type="Proteomes" id="UP000292039"/>
    </source>
</evidence>
<dbReference type="Proteomes" id="UP000292039">
    <property type="component" value="Unassembled WGS sequence"/>
</dbReference>
<dbReference type="Proteomes" id="UP000078084">
    <property type="component" value="Unassembled WGS sequence"/>
</dbReference>
<dbReference type="RefSeq" id="WP_068374868.1">
    <property type="nucleotide sequence ID" value="NZ_CBCSEB010000021.1"/>
</dbReference>
<dbReference type="STRING" id="206506.AAV32_16220"/>
<accession>A0A171KNF1</accession>
<name>A0A171KNF1_9BURK</name>
<dbReference type="InterPro" id="IPR002878">
    <property type="entry name" value="ChsH2_C"/>
</dbReference>
<feature type="domain" description="ChsH2 C-terminal OB-fold" evidence="1">
    <location>
        <begin position="55"/>
        <end position="112"/>
    </location>
</feature>
<evidence type="ECO:0000259" key="1">
    <source>
        <dbReference type="Pfam" id="PF01796"/>
    </source>
</evidence>
<evidence type="ECO:0000313" key="4">
    <source>
        <dbReference type="EMBL" id="RZS69731.1"/>
    </source>
</evidence>
<dbReference type="SUPFAM" id="SSF50249">
    <property type="entry name" value="Nucleic acid-binding proteins"/>
    <property type="match status" value="1"/>
</dbReference>
<dbReference type="PANTHER" id="PTHR34075">
    <property type="entry name" value="BLR3430 PROTEIN"/>
    <property type="match status" value="1"/>
</dbReference>
<dbReference type="AlphaFoldDB" id="A0A171KNF1"/>
<evidence type="ECO:0000259" key="2">
    <source>
        <dbReference type="Pfam" id="PF12172"/>
    </source>
</evidence>
<dbReference type="Pfam" id="PF12172">
    <property type="entry name" value="zf-ChsH2"/>
    <property type="match status" value="1"/>
</dbReference>
<dbReference type="InterPro" id="IPR022002">
    <property type="entry name" value="ChsH2_Znr"/>
</dbReference>
<reference evidence="3 5" key="1">
    <citation type="submission" date="2015-04" db="EMBL/GenBank/DDBJ databases">
        <title>Genome sequence of Kerstersia gyiorum CG1.</title>
        <authorList>
            <person name="Greninger A.L."/>
            <person name="Kozyreva V."/>
            <person name="Chaturvedi V."/>
        </authorList>
    </citation>
    <scope>NUCLEOTIDE SEQUENCE [LARGE SCALE GENOMIC DNA]</scope>
    <source>
        <strain evidence="3 5">CG1</strain>
    </source>
</reference>
<dbReference type="InterPro" id="IPR052513">
    <property type="entry name" value="Thioester_dehydratase-like"/>
</dbReference>
<keyword evidence="5" id="KW-1185">Reference proteome</keyword>
<evidence type="ECO:0000313" key="3">
    <source>
        <dbReference type="EMBL" id="KKO70418.1"/>
    </source>
</evidence>
<sequence length="127" mass="14031">MSSRNIIPPQPNPETAAYWQAANQGKLMLKRCCDTGTAFYYPRDHSPFTGGATEWFEASGQATLYSYSILLRSPAPYCLAYVQLAEGPLMMSNILTEDFNSLSIGQALRLDFLDSGNGQQLPVFRPA</sequence>
<dbReference type="InterPro" id="IPR012340">
    <property type="entry name" value="NA-bd_OB-fold"/>
</dbReference>
<gene>
    <name evidence="3" type="ORF">AAV32_16220</name>
    <name evidence="4" type="ORF">EV679_2338</name>
</gene>
<evidence type="ECO:0000313" key="5">
    <source>
        <dbReference type="Proteomes" id="UP000078084"/>
    </source>
</evidence>
<dbReference type="PANTHER" id="PTHR34075:SF5">
    <property type="entry name" value="BLR3430 PROTEIN"/>
    <property type="match status" value="1"/>
</dbReference>
<proteinExistence type="predicted"/>
<dbReference type="GeneID" id="99725601"/>
<protein>
    <recommendedName>
        <fullName evidence="7">DUF35 domain-containing protein</fullName>
    </recommendedName>
</protein>
<evidence type="ECO:0008006" key="7">
    <source>
        <dbReference type="Google" id="ProtNLM"/>
    </source>
</evidence>
<reference evidence="4 6" key="2">
    <citation type="submission" date="2019-02" db="EMBL/GenBank/DDBJ databases">
        <title>Genomic Encyclopedia of Type Strains, Phase IV (KMG-IV): sequencing the most valuable type-strain genomes for metagenomic binning, comparative biology and taxonomic classification.</title>
        <authorList>
            <person name="Goeker M."/>
        </authorList>
    </citation>
    <scope>NUCLEOTIDE SEQUENCE [LARGE SCALE GENOMIC DNA]</scope>
    <source>
        <strain evidence="4 6">DSM 16618</strain>
    </source>
</reference>
<comment type="caution">
    <text evidence="3">The sequence shown here is derived from an EMBL/GenBank/DDBJ whole genome shotgun (WGS) entry which is preliminary data.</text>
</comment>
<dbReference type="OrthoDB" id="5514845at2"/>
<organism evidence="3 5">
    <name type="scientific">Kerstersia gyiorum</name>
    <dbReference type="NCBI Taxonomy" id="206506"/>
    <lineage>
        <taxon>Bacteria</taxon>
        <taxon>Pseudomonadati</taxon>
        <taxon>Pseudomonadota</taxon>
        <taxon>Betaproteobacteria</taxon>
        <taxon>Burkholderiales</taxon>
        <taxon>Alcaligenaceae</taxon>
        <taxon>Kerstersia</taxon>
    </lineage>
</organism>
<dbReference type="EMBL" id="LBNE01000015">
    <property type="protein sequence ID" value="KKO70418.1"/>
    <property type="molecule type" value="Genomic_DNA"/>
</dbReference>